<accession>A0A198GN28</accession>
<feature type="domain" description="ESPR" evidence="1">
    <location>
        <begin position="1"/>
        <end position="32"/>
    </location>
</feature>
<dbReference type="Proteomes" id="UP000094023">
    <property type="component" value="Unassembled WGS sequence"/>
</dbReference>
<dbReference type="AlphaFoldDB" id="A0A198GN28"/>
<evidence type="ECO:0000259" key="1">
    <source>
        <dbReference type="Pfam" id="PF13018"/>
    </source>
</evidence>
<sequence length="45" mass="5291">MNKIYRVIWDRIKHVFIAVSELSNGNKKATYGSNNKKEALKKKRI</sequence>
<comment type="caution">
    <text evidence="2">The sequence shown here is derived from an EMBL/GenBank/DDBJ whole genome shotgun (WGS) entry which is preliminary data.</text>
</comment>
<protein>
    <recommendedName>
        <fullName evidence="1">ESPR domain-containing protein</fullName>
    </recommendedName>
</protein>
<dbReference type="RefSeq" id="WP_167348666.1">
    <property type="nucleotide sequence ID" value="NZ_LXEN01000010.1"/>
</dbReference>
<reference evidence="2 3" key="1">
    <citation type="submission" date="2016-04" db="EMBL/GenBank/DDBJ databases">
        <title>ATOL: Assembling a taxonomically balanced genome-scale reconstruction of the evolutionary history of the Enterobacteriaceae.</title>
        <authorList>
            <person name="Plunkett G.III."/>
            <person name="Neeno-Eckwall E.C."/>
            <person name="Glasner J.D."/>
            <person name="Perna N.T."/>
        </authorList>
    </citation>
    <scope>NUCLEOTIDE SEQUENCE [LARGE SCALE GENOMIC DNA]</scope>
    <source>
        <strain evidence="2 3">ATCC 19692</strain>
    </source>
</reference>
<dbReference type="EMBL" id="LXEN01000010">
    <property type="protein sequence ID" value="OAT38269.1"/>
    <property type="molecule type" value="Genomic_DNA"/>
</dbReference>
<keyword evidence="3" id="KW-1185">Reference proteome</keyword>
<evidence type="ECO:0000313" key="3">
    <source>
        <dbReference type="Proteomes" id="UP000094023"/>
    </source>
</evidence>
<dbReference type="Pfam" id="PF13018">
    <property type="entry name" value="ESPR"/>
    <property type="match status" value="1"/>
</dbReference>
<dbReference type="InterPro" id="IPR024973">
    <property type="entry name" value="ESPR"/>
</dbReference>
<gene>
    <name evidence="2" type="ORF">M983_0232</name>
</gene>
<organism evidence="2 3">
    <name type="scientific">Proteus myxofaciens ATCC 19692</name>
    <dbReference type="NCBI Taxonomy" id="1354337"/>
    <lineage>
        <taxon>Bacteria</taxon>
        <taxon>Pseudomonadati</taxon>
        <taxon>Pseudomonadota</taxon>
        <taxon>Gammaproteobacteria</taxon>
        <taxon>Enterobacterales</taxon>
        <taxon>Morganellaceae</taxon>
        <taxon>Proteus</taxon>
    </lineage>
</organism>
<proteinExistence type="predicted"/>
<name>A0A198GN28_9GAMM</name>
<evidence type="ECO:0000313" key="2">
    <source>
        <dbReference type="EMBL" id="OAT38269.1"/>
    </source>
</evidence>